<dbReference type="EMBL" id="CP042910">
    <property type="protein sequence ID" value="QEG17525.1"/>
    <property type="molecule type" value="Genomic_DNA"/>
</dbReference>
<evidence type="ECO:0000313" key="5">
    <source>
        <dbReference type="Proteomes" id="UP000322887"/>
    </source>
</evidence>
<dbReference type="AlphaFoldDB" id="A0A3D3RAA2"/>
<gene>
    <name evidence="2" type="ORF">DIT97_16475</name>
    <name evidence="3" type="ORF">GmarT_34060</name>
</gene>
<sequence>MEFYSRRDFLKTAAAGSTLALGYGLSSSVFAEKKSAKQAQYGLVTYQWAKDWDLPTLLKNCETANVLGVELRTTHAHGVERTLTADQRKEVAKRFADSPVTLVGIGSNERYDSPDPIVLKKAIADTKDFIKLSHDVGGTGVKVKPDSFHVGVPESVTIEQIGKALNELGEYGQGFGQQIRLEVHGKCAHLPTIRKILDVAVHPNVAICWNCNKQDLEGAGLAANFAMVKDRLGATTHIHDLIHNPYPHKEFFELMAGANYTGWLMLEEGKLPKTDTVAALAEQRKVFDKMWAQAQDS</sequence>
<dbReference type="RefSeq" id="WP_002647479.1">
    <property type="nucleotide sequence ID" value="NZ_CP036341.1"/>
</dbReference>
<evidence type="ECO:0000313" key="3">
    <source>
        <dbReference type="EMBL" id="QEG17525.1"/>
    </source>
</evidence>
<keyword evidence="5" id="KW-1185">Reference proteome</keyword>
<reference evidence="3 5" key="2">
    <citation type="submission" date="2019-08" db="EMBL/GenBank/DDBJ databases">
        <title>Deep-cultivation of Planctomycetes and their phenomic and genomic characterization uncovers novel biology.</title>
        <authorList>
            <person name="Wiegand S."/>
            <person name="Jogler M."/>
            <person name="Boedeker C."/>
            <person name="Pinto D."/>
            <person name="Vollmers J."/>
            <person name="Rivas-Marin E."/>
            <person name="Kohn T."/>
            <person name="Peeters S.H."/>
            <person name="Heuer A."/>
            <person name="Rast P."/>
            <person name="Oberbeckmann S."/>
            <person name="Bunk B."/>
            <person name="Jeske O."/>
            <person name="Meyerdierks A."/>
            <person name="Storesund J.E."/>
            <person name="Kallscheuer N."/>
            <person name="Luecker S."/>
            <person name="Lage O.M."/>
            <person name="Pohl T."/>
            <person name="Merkel B.J."/>
            <person name="Hornburger P."/>
            <person name="Mueller R.-W."/>
            <person name="Bruemmer F."/>
            <person name="Labrenz M."/>
            <person name="Spormann A.M."/>
            <person name="Op den Camp H."/>
            <person name="Overmann J."/>
            <person name="Amann R."/>
            <person name="Jetten M.S.M."/>
            <person name="Mascher T."/>
            <person name="Medema M.H."/>
            <person name="Devos D.P."/>
            <person name="Kaster A.-K."/>
            <person name="Ovreas L."/>
            <person name="Rohde M."/>
            <person name="Galperin M.Y."/>
            <person name="Jogler C."/>
        </authorList>
    </citation>
    <scope>NUCLEOTIDE SEQUENCE [LARGE SCALE GENOMIC DNA]</scope>
    <source>
        <strain evidence="3 5">DSM 8797</strain>
    </source>
</reference>
<accession>A0A3D3RAA2</accession>
<dbReference type="PANTHER" id="PTHR12110">
    <property type="entry name" value="HYDROXYPYRUVATE ISOMERASE"/>
    <property type="match status" value="1"/>
</dbReference>
<dbReference type="GO" id="GO:0016853">
    <property type="term" value="F:isomerase activity"/>
    <property type="evidence" value="ECO:0007669"/>
    <property type="project" value="UniProtKB-KW"/>
</dbReference>
<organism evidence="2 4">
    <name type="scientific">Gimesia maris</name>
    <dbReference type="NCBI Taxonomy" id="122"/>
    <lineage>
        <taxon>Bacteria</taxon>
        <taxon>Pseudomonadati</taxon>
        <taxon>Planctomycetota</taxon>
        <taxon>Planctomycetia</taxon>
        <taxon>Planctomycetales</taxon>
        <taxon>Planctomycetaceae</taxon>
        <taxon>Gimesia</taxon>
    </lineage>
</organism>
<accession>A0A517XD88</accession>
<evidence type="ECO:0000313" key="2">
    <source>
        <dbReference type="EMBL" id="HCO24540.1"/>
    </source>
</evidence>
<feature type="domain" description="Xylose isomerase-like TIM barrel" evidence="1">
    <location>
        <begin position="60"/>
        <end position="269"/>
    </location>
</feature>
<name>A0A3D3RAA2_9PLAN</name>
<dbReference type="InterPro" id="IPR013022">
    <property type="entry name" value="Xyl_isomerase-like_TIM-brl"/>
</dbReference>
<dbReference type="Gene3D" id="3.20.20.150">
    <property type="entry name" value="Divalent-metal-dependent TIM barrel enzymes"/>
    <property type="match status" value="1"/>
</dbReference>
<dbReference type="Proteomes" id="UP000322887">
    <property type="component" value="Chromosome"/>
</dbReference>
<evidence type="ECO:0000313" key="4">
    <source>
        <dbReference type="Proteomes" id="UP000263642"/>
    </source>
</evidence>
<dbReference type="Proteomes" id="UP000263642">
    <property type="component" value="Unassembled WGS sequence"/>
</dbReference>
<dbReference type="EMBL" id="DQAY01000101">
    <property type="protein sequence ID" value="HCO24540.1"/>
    <property type="molecule type" value="Genomic_DNA"/>
</dbReference>
<dbReference type="NCBIfam" id="TIGR01409">
    <property type="entry name" value="TAT_signal_seq"/>
    <property type="match status" value="1"/>
</dbReference>
<dbReference type="GeneID" id="98647918"/>
<dbReference type="InterPro" id="IPR036237">
    <property type="entry name" value="Xyl_isomerase-like_sf"/>
</dbReference>
<protein>
    <submittedName>
        <fullName evidence="2 3">Xylose isomerase</fullName>
    </submittedName>
</protein>
<reference evidence="2 4" key="1">
    <citation type="journal article" date="2018" name="Nat. Biotechnol.">
        <title>A standardized bacterial taxonomy based on genome phylogeny substantially revises the tree of life.</title>
        <authorList>
            <person name="Parks D.H."/>
            <person name="Chuvochina M."/>
            <person name="Waite D.W."/>
            <person name="Rinke C."/>
            <person name="Skarshewski A."/>
            <person name="Chaumeil P.A."/>
            <person name="Hugenholtz P."/>
        </authorList>
    </citation>
    <scope>NUCLEOTIDE SEQUENCE [LARGE SCALE GENOMIC DNA]</scope>
    <source>
        <strain evidence="2">UBA9375</strain>
    </source>
</reference>
<dbReference type="InterPro" id="IPR050312">
    <property type="entry name" value="IolE/XylAMocC-like"/>
</dbReference>
<dbReference type="InterPro" id="IPR006311">
    <property type="entry name" value="TAT_signal"/>
</dbReference>
<dbReference type="InterPro" id="IPR019546">
    <property type="entry name" value="TAT_signal_bac_arc"/>
</dbReference>
<dbReference type="Pfam" id="PF01261">
    <property type="entry name" value="AP_endonuc_2"/>
    <property type="match status" value="1"/>
</dbReference>
<dbReference type="PROSITE" id="PS51318">
    <property type="entry name" value="TAT"/>
    <property type="match status" value="1"/>
</dbReference>
<dbReference type="SUPFAM" id="SSF51658">
    <property type="entry name" value="Xylose isomerase-like"/>
    <property type="match status" value="1"/>
</dbReference>
<keyword evidence="2" id="KW-0413">Isomerase</keyword>
<evidence type="ECO:0000259" key="1">
    <source>
        <dbReference type="Pfam" id="PF01261"/>
    </source>
</evidence>
<proteinExistence type="predicted"/>